<gene>
    <name evidence="1" type="ORF">I7412_26225</name>
</gene>
<protein>
    <submittedName>
        <fullName evidence="1">Uncharacterized protein</fullName>
    </submittedName>
</protein>
<name>A0A937RKJ0_9ACTN</name>
<dbReference type="AlphaFoldDB" id="A0A937RKJ0"/>
<accession>A0A937RKJ0</accession>
<reference evidence="1" key="1">
    <citation type="submission" date="2020-12" db="EMBL/GenBank/DDBJ databases">
        <title>Genomic characterization of non-nitrogen-fixing Frankia strains.</title>
        <authorList>
            <person name="Carlos-Shanley C."/>
            <person name="Guerra T."/>
            <person name="Hahn D."/>
        </authorList>
    </citation>
    <scope>NUCLEOTIDE SEQUENCE</scope>
    <source>
        <strain evidence="1">CN6</strain>
    </source>
</reference>
<comment type="caution">
    <text evidence="1">The sequence shown here is derived from an EMBL/GenBank/DDBJ whole genome shotgun (WGS) entry which is preliminary data.</text>
</comment>
<evidence type="ECO:0000313" key="2">
    <source>
        <dbReference type="Proteomes" id="UP000604475"/>
    </source>
</evidence>
<evidence type="ECO:0000313" key="1">
    <source>
        <dbReference type="EMBL" id="MBL7630595.1"/>
    </source>
</evidence>
<dbReference type="EMBL" id="JAEACQ010000252">
    <property type="protein sequence ID" value="MBL7630595.1"/>
    <property type="molecule type" value="Genomic_DNA"/>
</dbReference>
<organism evidence="1 2">
    <name type="scientific">Frankia nepalensis</name>
    <dbReference type="NCBI Taxonomy" id="1836974"/>
    <lineage>
        <taxon>Bacteria</taxon>
        <taxon>Bacillati</taxon>
        <taxon>Actinomycetota</taxon>
        <taxon>Actinomycetes</taxon>
        <taxon>Frankiales</taxon>
        <taxon>Frankiaceae</taxon>
        <taxon>Frankia</taxon>
    </lineage>
</organism>
<sequence>MGNDVTRARPAASRQSTVWIGLPGYLLDFDLPPEEPLSPLFEVLGAAHSPFFSSSDHFAFKGAVHVKPASLGGASCHRR</sequence>
<keyword evidence="2" id="KW-1185">Reference proteome</keyword>
<dbReference type="Proteomes" id="UP000604475">
    <property type="component" value="Unassembled WGS sequence"/>
</dbReference>
<proteinExistence type="predicted"/>